<dbReference type="EC" id="2.7.11.1" evidence="2"/>
<dbReference type="InterPro" id="IPR032872">
    <property type="entry name" value="WAK_assoc_C"/>
</dbReference>
<evidence type="ECO:0000256" key="5">
    <source>
        <dbReference type="ARBA" id="ARBA00047899"/>
    </source>
</evidence>
<dbReference type="OrthoDB" id="4062651at2759"/>
<feature type="domain" description="Wall-associated receptor kinase galacturonan-binding" evidence="9">
    <location>
        <begin position="43"/>
        <end position="110"/>
    </location>
</feature>
<keyword evidence="4" id="KW-0325">Glycoprotein</keyword>
<reference evidence="11 12" key="1">
    <citation type="submission" date="2019-06" db="EMBL/GenBank/DDBJ databases">
        <title>A chromosomal-level reference genome of Carpinus fangiana (Coryloideae, Betulaceae).</title>
        <authorList>
            <person name="Yang X."/>
            <person name="Wang Z."/>
            <person name="Zhang L."/>
            <person name="Hao G."/>
            <person name="Liu J."/>
            <person name="Yang Y."/>
        </authorList>
    </citation>
    <scope>NUCLEOTIDE SEQUENCE [LARGE SCALE GENOMIC DNA]</scope>
    <source>
        <strain evidence="11">Cfa_2016G</strain>
        <tissue evidence="11">Leaf</tissue>
    </source>
</reference>
<evidence type="ECO:0000256" key="2">
    <source>
        <dbReference type="ARBA" id="ARBA00012513"/>
    </source>
</evidence>
<proteinExistence type="predicted"/>
<dbReference type="Proteomes" id="UP000327013">
    <property type="component" value="Chromosome 6"/>
</dbReference>
<evidence type="ECO:0000313" key="12">
    <source>
        <dbReference type="Proteomes" id="UP000327013"/>
    </source>
</evidence>
<dbReference type="GO" id="GO:0004674">
    <property type="term" value="F:protein serine/threonine kinase activity"/>
    <property type="evidence" value="ECO:0007669"/>
    <property type="project" value="UniProtKB-EC"/>
</dbReference>
<dbReference type="PANTHER" id="PTHR33138:SF27">
    <property type="entry name" value="WALL-ASSOCIATED RECEPTOR KINASE C-TERMINAL DOMAIN-CONTAINING PROTEIN"/>
    <property type="match status" value="1"/>
</dbReference>
<dbReference type="Pfam" id="PF13947">
    <property type="entry name" value="GUB_WAK_bind"/>
    <property type="match status" value="1"/>
</dbReference>
<dbReference type="EMBL" id="CM017326">
    <property type="protein sequence ID" value="KAE8077285.1"/>
    <property type="molecule type" value="Genomic_DNA"/>
</dbReference>
<keyword evidence="12" id="KW-1185">Reference proteome</keyword>
<comment type="subcellular location">
    <subcellularLocation>
        <location evidence="1">Membrane</location>
        <topology evidence="1">Single-pass membrane protein</topology>
    </subcellularLocation>
</comment>
<comment type="catalytic activity">
    <reaction evidence="5">
        <text>L-threonyl-[protein] + ATP = O-phospho-L-threonyl-[protein] + ADP + H(+)</text>
        <dbReference type="Rhea" id="RHEA:46608"/>
        <dbReference type="Rhea" id="RHEA-COMP:11060"/>
        <dbReference type="Rhea" id="RHEA-COMP:11605"/>
        <dbReference type="ChEBI" id="CHEBI:15378"/>
        <dbReference type="ChEBI" id="CHEBI:30013"/>
        <dbReference type="ChEBI" id="CHEBI:30616"/>
        <dbReference type="ChEBI" id="CHEBI:61977"/>
        <dbReference type="ChEBI" id="CHEBI:456216"/>
        <dbReference type="EC" id="2.7.11.1"/>
    </reaction>
</comment>
<keyword evidence="8" id="KW-0812">Transmembrane</keyword>
<dbReference type="Pfam" id="PF14380">
    <property type="entry name" value="WAK_assoc"/>
    <property type="match status" value="1"/>
</dbReference>
<dbReference type="GO" id="GO:0016020">
    <property type="term" value="C:membrane"/>
    <property type="evidence" value="ECO:0007669"/>
    <property type="project" value="UniProtKB-SubCell"/>
</dbReference>
<evidence type="ECO:0000259" key="9">
    <source>
        <dbReference type="Pfam" id="PF13947"/>
    </source>
</evidence>
<evidence type="ECO:0000256" key="8">
    <source>
        <dbReference type="SAM" id="Phobius"/>
    </source>
</evidence>
<gene>
    <name evidence="11" type="ORF">FH972_015860</name>
</gene>
<evidence type="ECO:0000256" key="1">
    <source>
        <dbReference type="ARBA" id="ARBA00004167"/>
    </source>
</evidence>
<evidence type="ECO:0000256" key="4">
    <source>
        <dbReference type="ARBA" id="ARBA00023180"/>
    </source>
</evidence>
<comment type="catalytic activity">
    <reaction evidence="6">
        <text>L-seryl-[protein] + ATP = O-phospho-L-seryl-[protein] + ADP + H(+)</text>
        <dbReference type="Rhea" id="RHEA:17989"/>
        <dbReference type="Rhea" id="RHEA-COMP:9863"/>
        <dbReference type="Rhea" id="RHEA-COMP:11604"/>
        <dbReference type="ChEBI" id="CHEBI:15378"/>
        <dbReference type="ChEBI" id="CHEBI:29999"/>
        <dbReference type="ChEBI" id="CHEBI:30616"/>
        <dbReference type="ChEBI" id="CHEBI:83421"/>
        <dbReference type="ChEBI" id="CHEBI:456216"/>
        <dbReference type="EC" id="2.7.11.1"/>
    </reaction>
</comment>
<dbReference type="AlphaFoldDB" id="A0A5N6RE25"/>
<evidence type="ECO:0000256" key="7">
    <source>
        <dbReference type="SAM" id="MobiDB-lite"/>
    </source>
</evidence>
<dbReference type="PANTHER" id="PTHR33138">
    <property type="entry name" value="OS01G0690200 PROTEIN"/>
    <property type="match status" value="1"/>
</dbReference>
<organism evidence="11 12">
    <name type="scientific">Carpinus fangiana</name>
    <dbReference type="NCBI Taxonomy" id="176857"/>
    <lineage>
        <taxon>Eukaryota</taxon>
        <taxon>Viridiplantae</taxon>
        <taxon>Streptophyta</taxon>
        <taxon>Embryophyta</taxon>
        <taxon>Tracheophyta</taxon>
        <taxon>Spermatophyta</taxon>
        <taxon>Magnoliopsida</taxon>
        <taxon>eudicotyledons</taxon>
        <taxon>Gunneridae</taxon>
        <taxon>Pentapetalae</taxon>
        <taxon>rosids</taxon>
        <taxon>fabids</taxon>
        <taxon>Fagales</taxon>
        <taxon>Betulaceae</taxon>
        <taxon>Carpinus</taxon>
    </lineage>
</organism>
<feature type="region of interest" description="Disordered" evidence="7">
    <location>
        <begin position="278"/>
        <end position="322"/>
    </location>
</feature>
<keyword evidence="8" id="KW-0472">Membrane</keyword>
<name>A0A5N6RE25_9ROSI</name>
<dbReference type="GO" id="GO:0030247">
    <property type="term" value="F:polysaccharide binding"/>
    <property type="evidence" value="ECO:0007669"/>
    <property type="project" value="InterPro"/>
</dbReference>
<feature type="transmembrane region" description="Helical" evidence="8">
    <location>
        <begin position="6"/>
        <end position="30"/>
    </location>
</feature>
<keyword evidence="3" id="KW-0732">Signal</keyword>
<evidence type="ECO:0000256" key="6">
    <source>
        <dbReference type="ARBA" id="ARBA00048679"/>
    </source>
</evidence>
<evidence type="ECO:0000259" key="10">
    <source>
        <dbReference type="Pfam" id="PF14380"/>
    </source>
</evidence>
<evidence type="ECO:0000256" key="3">
    <source>
        <dbReference type="ARBA" id="ARBA00022729"/>
    </source>
</evidence>
<evidence type="ECO:0000313" key="11">
    <source>
        <dbReference type="EMBL" id="KAE8077285.1"/>
    </source>
</evidence>
<protein>
    <recommendedName>
        <fullName evidence="2">non-specific serine/threonine protein kinase</fullName>
        <ecNumber evidence="2">2.7.11.1</ecNumber>
    </recommendedName>
</protein>
<sequence length="456" mass="50068">MKEASFVGTLVSPISPMINLMCILFFSFLVRKSCGVDPRFLGCSVPQTCGDSQNITFPFFVEGSQQKNYSCGHPGFPISCKINGQPTITIFDVNYTIHQIFYQNQTIRVSNSDFSNSNTGCIPLIKNISFPLVRFELAPRQSNLLLLYNCSNSSALPGDLQFYDGCYGEKVLALSEEDPKLEDVSNECKTRVVAHVEAAAYGGEKHDEIRGALENGFWLKWKASDCSNCKHSGGFCGTEPEDNSNYRFQCFCADGPDYERCNSPENNKKNLAIGIGIEKTTPPKNFPPPSSDSAPASQFRQAHAAHQAPPSTRRSHRLDSIPTPSATLLQRFTIAAPAEESEKTHSSTGLCGRTANCTSRVDRGILGGGHCLNYPSLTAKEVYGPYAPVINMFYPNFTTIVKDNMKAANLRVMDHQSLVKGILPTMEYPYATTFAMSQDLVDSSTTIDIDADNITA</sequence>
<keyword evidence="8" id="KW-1133">Transmembrane helix</keyword>
<dbReference type="InterPro" id="IPR025287">
    <property type="entry name" value="WAK_GUB"/>
</dbReference>
<accession>A0A5N6RE25</accession>
<feature type="domain" description="Wall-associated receptor kinase C-terminal" evidence="10">
    <location>
        <begin position="174"/>
        <end position="255"/>
    </location>
</feature>